<keyword evidence="4" id="KW-1185">Reference proteome</keyword>
<dbReference type="PANTHER" id="PTHR43734">
    <property type="entry name" value="PHYTOENE DESATURASE"/>
    <property type="match status" value="1"/>
</dbReference>
<comment type="caution">
    <text evidence="3">The sequence shown here is derived from an EMBL/GenBank/DDBJ whole genome shotgun (WGS) entry which is preliminary data.</text>
</comment>
<dbReference type="GO" id="GO:0016491">
    <property type="term" value="F:oxidoreductase activity"/>
    <property type="evidence" value="ECO:0007669"/>
    <property type="project" value="UniProtKB-KW"/>
</dbReference>
<protein>
    <submittedName>
        <fullName evidence="3">Phytoene dehydrogenase</fullName>
    </submittedName>
</protein>
<dbReference type="EMBL" id="LSZP01000032">
    <property type="protein sequence ID" value="KXU36009.1"/>
    <property type="molecule type" value="Genomic_DNA"/>
</dbReference>
<organism evidence="3 4">
    <name type="scientific">Cephaloticoccus capnophilus</name>
    <dbReference type="NCBI Taxonomy" id="1548208"/>
    <lineage>
        <taxon>Bacteria</taxon>
        <taxon>Pseudomonadati</taxon>
        <taxon>Verrucomicrobiota</taxon>
        <taxon>Opitutia</taxon>
        <taxon>Opitutales</taxon>
        <taxon>Opitutaceae</taxon>
        <taxon>Cephaloticoccus</taxon>
    </lineage>
</organism>
<evidence type="ECO:0000313" key="4">
    <source>
        <dbReference type="Proteomes" id="UP000071392"/>
    </source>
</evidence>
<accession>A0A139SN87</accession>
<dbReference type="InterPro" id="IPR036188">
    <property type="entry name" value="FAD/NAD-bd_sf"/>
</dbReference>
<dbReference type="Gene3D" id="3.50.50.60">
    <property type="entry name" value="FAD/NAD(P)-binding domain"/>
    <property type="match status" value="2"/>
</dbReference>
<dbReference type="STRING" id="1548208.AXK12_04040"/>
<evidence type="ECO:0000256" key="1">
    <source>
        <dbReference type="ARBA" id="ARBA00006046"/>
    </source>
</evidence>
<dbReference type="Proteomes" id="UP000071392">
    <property type="component" value="Unassembled WGS sequence"/>
</dbReference>
<keyword evidence="2" id="KW-0560">Oxidoreductase</keyword>
<proteinExistence type="inferred from homology"/>
<dbReference type="PANTHER" id="PTHR43734:SF7">
    <property type="entry name" value="4,4'-DIAPONEUROSPORENE OXYGENASE"/>
    <property type="match status" value="1"/>
</dbReference>
<dbReference type="OrthoDB" id="9814556at2"/>
<evidence type="ECO:0000313" key="3">
    <source>
        <dbReference type="EMBL" id="KXU36009.1"/>
    </source>
</evidence>
<dbReference type="Pfam" id="PF13450">
    <property type="entry name" value="NAD_binding_8"/>
    <property type="match status" value="1"/>
</dbReference>
<sequence length="503" mass="54857">MPDSTSLQQPEHYDVAIIGAGMSGLAAGIRLAHFGKRVCIFERHNAIGGLNSFYAIGGRKYDVGLHAVTNYVRPGVKGTPLTKLLRQLRIDRDEFALCEQRQSRVSFGPRGECTLQFNNDFALLESEVAKTFPAQIDGFRALVETIRSYDDVSLDAASVSARAIVRRHISDPLLEDMLFCPVMYYGSASAGDMDFGQFVIMFKALFFEGFARPLDGVRVILRVLLGKYRDAGGIRRMKCGVQKIIARGGRVAALVLDSGEEVLATHVLSSAGAPETFSMIREGEISEAGSAVTPGAVVPNESVGGSGAAAPNGKAARPHSFVETISVLREQPAELGWGEDTIVFFNESEKFAYGCPESQVDVRSGVICLPNNFAYPEGQQLSEGLVRFTCLANPQKWFGLPEERYRADKAQWFAEIEKSARRFLPPLAKTPEVLATDMFTPRTIHKYTGHVNGAIYGSPEKIRSGRTHLGNLYLCGTDQGFLGIIGAMLSGISMANYHILAKE</sequence>
<dbReference type="PRINTS" id="PR00419">
    <property type="entry name" value="ADXRDTASE"/>
</dbReference>
<comment type="similarity">
    <text evidence="1">Belongs to the carotenoid/retinoid oxidoreductase family.</text>
</comment>
<reference evidence="3 4" key="1">
    <citation type="submission" date="2016-02" db="EMBL/GenBank/DDBJ databases">
        <authorList>
            <person name="Wen L."/>
            <person name="He K."/>
            <person name="Yang H."/>
        </authorList>
    </citation>
    <scope>NUCLEOTIDE SEQUENCE [LARGE SCALE GENOMIC DNA]</scope>
    <source>
        <strain evidence="3 4">CV41</strain>
    </source>
</reference>
<evidence type="ECO:0000256" key="2">
    <source>
        <dbReference type="ARBA" id="ARBA00023002"/>
    </source>
</evidence>
<dbReference type="SUPFAM" id="SSF51905">
    <property type="entry name" value="FAD/NAD(P)-binding domain"/>
    <property type="match status" value="1"/>
</dbReference>
<name>A0A139SN87_9BACT</name>
<dbReference type="AlphaFoldDB" id="A0A139SN87"/>
<dbReference type="RefSeq" id="WP_068711482.1">
    <property type="nucleotide sequence ID" value="NZ_LSZP01000032.1"/>
</dbReference>
<gene>
    <name evidence="3" type="ORF">AXK12_04040</name>
</gene>